<dbReference type="AlphaFoldDB" id="A0AAE0ZBJ8"/>
<keyword evidence="2" id="KW-1185">Reference proteome</keyword>
<sequence length="161" mass="17300">GAGSGGGGGNTWDGETVLDSVGGSGGDDAKLSRVSAGKQVSNLECLSRCHNTCLVYDKKTQVDNDAVEMMIAMDRQTNKNQTGHLHFVNSGTDVVDLQLSDSDRAWTHGIHVKRFASMIMNIIRDTGDQNKKNPSALQTLSPYQASTILKKAHNRPENKAS</sequence>
<name>A0AAE0ZBJ8_9GAST</name>
<protein>
    <submittedName>
        <fullName evidence="1">Uncharacterized protein</fullName>
    </submittedName>
</protein>
<accession>A0AAE0ZBJ8</accession>
<evidence type="ECO:0000313" key="1">
    <source>
        <dbReference type="EMBL" id="KAK3766150.1"/>
    </source>
</evidence>
<gene>
    <name evidence="1" type="ORF">RRG08_062521</name>
</gene>
<dbReference type="Proteomes" id="UP001283361">
    <property type="component" value="Unassembled WGS sequence"/>
</dbReference>
<reference evidence="1" key="1">
    <citation type="journal article" date="2023" name="G3 (Bethesda)">
        <title>A reference genome for the long-term kleptoplast-retaining sea slug Elysia crispata morphotype clarki.</title>
        <authorList>
            <person name="Eastman K.E."/>
            <person name="Pendleton A.L."/>
            <person name="Shaikh M.A."/>
            <person name="Suttiyut T."/>
            <person name="Ogas R."/>
            <person name="Tomko P."/>
            <person name="Gavelis G."/>
            <person name="Widhalm J.R."/>
            <person name="Wisecaver J.H."/>
        </authorList>
    </citation>
    <scope>NUCLEOTIDE SEQUENCE</scope>
    <source>
        <strain evidence="1">ECLA1</strain>
    </source>
</reference>
<proteinExistence type="predicted"/>
<comment type="caution">
    <text evidence="1">The sequence shown here is derived from an EMBL/GenBank/DDBJ whole genome shotgun (WGS) entry which is preliminary data.</text>
</comment>
<feature type="non-terminal residue" evidence="1">
    <location>
        <position position="1"/>
    </location>
</feature>
<organism evidence="1 2">
    <name type="scientific">Elysia crispata</name>
    <name type="common">lettuce slug</name>
    <dbReference type="NCBI Taxonomy" id="231223"/>
    <lineage>
        <taxon>Eukaryota</taxon>
        <taxon>Metazoa</taxon>
        <taxon>Spiralia</taxon>
        <taxon>Lophotrochozoa</taxon>
        <taxon>Mollusca</taxon>
        <taxon>Gastropoda</taxon>
        <taxon>Heterobranchia</taxon>
        <taxon>Euthyneura</taxon>
        <taxon>Panpulmonata</taxon>
        <taxon>Sacoglossa</taxon>
        <taxon>Placobranchoidea</taxon>
        <taxon>Plakobranchidae</taxon>
        <taxon>Elysia</taxon>
    </lineage>
</organism>
<evidence type="ECO:0000313" key="2">
    <source>
        <dbReference type="Proteomes" id="UP001283361"/>
    </source>
</evidence>
<dbReference type="EMBL" id="JAWDGP010004254">
    <property type="protein sequence ID" value="KAK3766150.1"/>
    <property type="molecule type" value="Genomic_DNA"/>
</dbReference>